<evidence type="ECO:0000313" key="3">
    <source>
        <dbReference type="EMBL" id="NRT55324.1"/>
    </source>
</evidence>
<keyword evidence="4" id="KW-1185">Reference proteome</keyword>
<feature type="signal peptide" evidence="2">
    <location>
        <begin position="1"/>
        <end position="20"/>
    </location>
</feature>
<evidence type="ECO:0000313" key="4">
    <source>
        <dbReference type="Proteomes" id="UP001516061"/>
    </source>
</evidence>
<sequence>MSCLAALLLAGLLAAGPARPAVAEHAPAAAPGARESVRRQAHRPPGRRPPARRLQRAPSAPRPAAEPLVPLIRPMPMPLATGTGADAPAAIEAPRPLLPPDEGWMPSGRPLLQWSAPEGADRFRLQLARAPDLSGLPAFSAQTLIEQVDVERPQWQSPPLPPGRYQWRIAALACTADLCRETGDFGPSRTLNVPWPLPELLEPSLAANGRLRLQWTGVEPEALVQLQIAADEDFLEVLLDEPRAGDRVELPPPPPTLRGPLHLRIRPLPPGGGHGPWSSPRSLAPTARAR</sequence>
<gene>
    <name evidence="3" type="ORF">HNQ01_001034</name>
</gene>
<reference evidence="3 4" key="1">
    <citation type="submission" date="2020-05" db="EMBL/GenBank/DDBJ databases">
        <title>Genomic Encyclopedia of Type Strains, Phase IV (KMG-V): Genome sequencing to study the core and pangenomes of soil and plant-associated prokaryotes.</title>
        <authorList>
            <person name="Whitman W."/>
        </authorList>
    </citation>
    <scope>NUCLEOTIDE SEQUENCE [LARGE SCALE GENOMIC DNA]</scope>
    <source>
        <strain evidence="3 4">C29</strain>
    </source>
</reference>
<feature type="region of interest" description="Disordered" evidence="1">
    <location>
        <begin position="25"/>
        <end position="86"/>
    </location>
</feature>
<dbReference type="Proteomes" id="UP001516061">
    <property type="component" value="Unassembled WGS sequence"/>
</dbReference>
<proteinExistence type="predicted"/>
<name>A0ABX2FZ86_9BURK</name>
<organism evidence="3 4">
    <name type="scientific">Sphaerotilus uruguayifluvii</name>
    <dbReference type="NCBI Taxonomy" id="2735897"/>
    <lineage>
        <taxon>Bacteria</taxon>
        <taxon>Pseudomonadati</taxon>
        <taxon>Pseudomonadota</taxon>
        <taxon>Betaproteobacteria</taxon>
        <taxon>Burkholderiales</taxon>
        <taxon>Sphaerotilaceae</taxon>
        <taxon>Sphaerotilus</taxon>
    </lineage>
</organism>
<protein>
    <submittedName>
        <fullName evidence="3">Uncharacterized protein</fullName>
    </submittedName>
</protein>
<keyword evidence="2" id="KW-0732">Signal</keyword>
<feature type="compositionally biased region" description="Low complexity" evidence="1">
    <location>
        <begin position="56"/>
        <end position="67"/>
    </location>
</feature>
<evidence type="ECO:0000256" key="1">
    <source>
        <dbReference type="SAM" id="MobiDB-lite"/>
    </source>
</evidence>
<dbReference type="EMBL" id="JABSNM010000003">
    <property type="protein sequence ID" value="NRT55324.1"/>
    <property type="molecule type" value="Genomic_DNA"/>
</dbReference>
<dbReference type="RefSeq" id="WP_173804299.1">
    <property type="nucleotide sequence ID" value="NZ_JABSNM010000003.1"/>
</dbReference>
<feature type="compositionally biased region" description="Basic residues" evidence="1">
    <location>
        <begin position="39"/>
        <end position="55"/>
    </location>
</feature>
<accession>A0ABX2FZ86</accession>
<comment type="caution">
    <text evidence="3">The sequence shown here is derived from an EMBL/GenBank/DDBJ whole genome shotgun (WGS) entry which is preliminary data.</text>
</comment>
<dbReference type="Gene3D" id="2.60.40.10">
    <property type="entry name" value="Immunoglobulins"/>
    <property type="match status" value="1"/>
</dbReference>
<feature type="chain" id="PRO_5046168440" evidence="2">
    <location>
        <begin position="21"/>
        <end position="290"/>
    </location>
</feature>
<feature type="region of interest" description="Disordered" evidence="1">
    <location>
        <begin position="245"/>
        <end position="290"/>
    </location>
</feature>
<dbReference type="InterPro" id="IPR013783">
    <property type="entry name" value="Ig-like_fold"/>
</dbReference>
<evidence type="ECO:0000256" key="2">
    <source>
        <dbReference type="SAM" id="SignalP"/>
    </source>
</evidence>